<comment type="caution">
    <text evidence="1">The sequence shown here is derived from an EMBL/GenBank/DDBJ whole genome shotgun (WGS) entry which is preliminary data.</text>
</comment>
<accession>A0ABQ0ZSD1</accession>
<name>A0ABQ0ZSD1_ASPLE</name>
<evidence type="ECO:0000313" key="2">
    <source>
        <dbReference type="Proteomes" id="UP000465220"/>
    </source>
</evidence>
<evidence type="ECO:0000313" key="1">
    <source>
        <dbReference type="EMBL" id="GFF62757.1"/>
    </source>
</evidence>
<reference evidence="1 2" key="1">
    <citation type="submission" date="2020-01" db="EMBL/GenBank/DDBJ databases">
        <title>Draft genome sequence of Aspergillus lentulus IFM 60648.</title>
        <authorList>
            <person name="Takahashi H."/>
            <person name="Yaguchi T."/>
        </authorList>
    </citation>
    <scope>NUCLEOTIDE SEQUENCE [LARGE SCALE GENOMIC DNA]</scope>
    <source>
        <strain evidence="1 2">IFM 60648</strain>
    </source>
</reference>
<dbReference type="EMBL" id="BLKI01000003">
    <property type="protein sequence ID" value="GFF62757.1"/>
    <property type="molecule type" value="Genomic_DNA"/>
</dbReference>
<organism evidence="1 2">
    <name type="scientific">Aspergillus lentulus</name>
    <dbReference type="NCBI Taxonomy" id="293939"/>
    <lineage>
        <taxon>Eukaryota</taxon>
        <taxon>Fungi</taxon>
        <taxon>Dikarya</taxon>
        <taxon>Ascomycota</taxon>
        <taxon>Pezizomycotina</taxon>
        <taxon>Eurotiomycetes</taxon>
        <taxon>Eurotiomycetidae</taxon>
        <taxon>Eurotiales</taxon>
        <taxon>Aspergillaceae</taxon>
        <taxon>Aspergillus</taxon>
        <taxon>Aspergillus subgen. Fumigati</taxon>
    </lineage>
</organism>
<keyword evidence="2" id="KW-1185">Reference proteome</keyword>
<proteinExistence type="predicted"/>
<protein>
    <recommendedName>
        <fullName evidence="3">ApeA N-terminal domain-containing protein</fullName>
    </recommendedName>
</protein>
<dbReference type="Proteomes" id="UP000465220">
    <property type="component" value="Unassembled WGS sequence"/>
</dbReference>
<gene>
    <name evidence="1" type="ORF">IFM60648_00714</name>
</gene>
<evidence type="ECO:0008006" key="3">
    <source>
        <dbReference type="Google" id="ProtNLM"/>
    </source>
</evidence>
<sequence length="352" mass="39834">MESTVQSGALQNIHYNPRPCTFTELRLFQSGRSEFHEGTITGEEIVNGWFDQRGDVARLPNLIGTVKWIFASTISAAPDTHGDILSSNEVLELAISEEIFTILEQRYKFGGVIDAWEHRASAGFETRHIEYDEVTGEVKSITLIVSIRLTTSFASIFAINHEFNSKTSLILGLRTSPGDQVIMKKAQESHKDMIGQPLFVPTVLLEASLAANLRYVEKIRRELGTIERATGYHGWLEIPGTEALTLNDELSKLAHTTKQQVSISLRRLSFLQCYLKSIQETRNQLGHTISRSFTQVARSINQYEQWLHNIVLLLAQRETDLAYYEQRAENQITVLLDDHKKLLKGQSVTALY</sequence>